<reference evidence="1 2" key="1">
    <citation type="submission" date="2021-05" db="EMBL/GenBank/DDBJ databases">
        <title>Kineosporia and Streptomyces sp. nov. two new marine actinobacteria isolated from Coral.</title>
        <authorList>
            <person name="Buangrab K."/>
            <person name="Sutthacheep M."/>
            <person name="Yeemin T."/>
            <person name="Harunari E."/>
            <person name="Igarashi Y."/>
            <person name="Kanchanasin P."/>
            <person name="Tanasupawat S."/>
            <person name="Phongsopitanun W."/>
        </authorList>
    </citation>
    <scope>NUCLEOTIDE SEQUENCE [LARGE SCALE GENOMIC DNA]</scope>
    <source>
        <strain evidence="1 2">J2-2</strain>
    </source>
</reference>
<protein>
    <submittedName>
        <fullName evidence="1">Uncharacterized protein</fullName>
    </submittedName>
</protein>
<dbReference type="SUPFAM" id="SSF48452">
    <property type="entry name" value="TPR-like"/>
    <property type="match status" value="1"/>
</dbReference>
<name>A0ABS5TH44_9ACTN</name>
<dbReference type="EMBL" id="JAHBAY010000004">
    <property type="protein sequence ID" value="MBT0769496.1"/>
    <property type="molecule type" value="Genomic_DNA"/>
</dbReference>
<gene>
    <name evidence="1" type="ORF">KIH74_11230</name>
</gene>
<dbReference type="RefSeq" id="WP_214155798.1">
    <property type="nucleotide sequence ID" value="NZ_JAHBAY010000004.1"/>
</dbReference>
<dbReference type="InterPro" id="IPR011990">
    <property type="entry name" value="TPR-like_helical_dom_sf"/>
</dbReference>
<evidence type="ECO:0000313" key="2">
    <source>
        <dbReference type="Proteomes" id="UP001197247"/>
    </source>
</evidence>
<dbReference type="Gene3D" id="1.25.40.10">
    <property type="entry name" value="Tetratricopeptide repeat domain"/>
    <property type="match status" value="1"/>
</dbReference>
<comment type="caution">
    <text evidence="1">The sequence shown here is derived from an EMBL/GenBank/DDBJ whole genome shotgun (WGS) entry which is preliminary data.</text>
</comment>
<keyword evidence="2" id="KW-1185">Reference proteome</keyword>
<dbReference type="Proteomes" id="UP001197247">
    <property type="component" value="Unassembled WGS sequence"/>
</dbReference>
<accession>A0ABS5TH44</accession>
<organism evidence="1 2">
    <name type="scientific">Kineosporia corallincola</name>
    <dbReference type="NCBI Taxonomy" id="2835133"/>
    <lineage>
        <taxon>Bacteria</taxon>
        <taxon>Bacillati</taxon>
        <taxon>Actinomycetota</taxon>
        <taxon>Actinomycetes</taxon>
        <taxon>Kineosporiales</taxon>
        <taxon>Kineosporiaceae</taxon>
        <taxon>Kineosporia</taxon>
    </lineage>
</organism>
<sequence>MLAVTEDIVQLKHDALVRENGQQFTAELALRGSKAKALVDEIDGVGVTGLEYLEIAEALRIGGRSLNDALAFYRRAQNVPPADALTVAEAHRGEGLVYYSVGRNDQGHQSFLRAVRVAEEARDDGDADSSVRRRDAALSYVLDAQSLIQVGDCALAADDLRAVQDVAGDLLAGTKNLAAQHDSAMKAYRAKCG</sequence>
<proteinExistence type="predicted"/>
<evidence type="ECO:0000313" key="1">
    <source>
        <dbReference type="EMBL" id="MBT0769496.1"/>
    </source>
</evidence>